<dbReference type="GO" id="GO:0006505">
    <property type="term" value="P:GPI anchor metabolic process"/>
    <property type="evidence" value="ECO:0007669"/>
    <property type="project" value="TreeGrafter"/>
</dbReference>
<feature type="transmembrane region" description="Helical" evidence="12">
    <location>
        <begin position="33"/>
        <end position="54"/>
    </location>
</feature>
<feature type="transmembrane region" description="Helical" evidence="12">
    <location>
        <begin position="960"/>
        <end position="979"/>
    </location>
</feature>
<feature type="domain" description="GPI inositol-deacylase PGAP1-like alpha/beta" evidence="13">
    <location>
        <begin position="109"/>
        <end position="352"/>
    </location>
</feature>
<dbReference type="InterPro" id="IPR039529">
    <property type="entry name" value="PGAP1/BST1"/>
</dbReference>
<keyword evidence="9 12" id="KW-0653">Protein transport</keyword>
<keyword evidence="7 12" id="KW-0378">Hydrolase</keyword>
<evidence type="ECO:0000259" key="13">
    <source>
        <dbReference type="Pfam" id="PF07819"/>
    </source>
</evidence>
<reference evidence="17" key="2">
    <citation type="submission" date="2020-04" db="EMBL/GenBank/DDBJ databases">
        <authorList>
            <consortium name="NCBI Genome Project"/>
        </authorList>
    </citation>
    <scope>NUCLEOTIDE SEQUENCE</scope>
    <source>
        <strain evidence="17">CBS 781.70</strain>
    </source>
</reference>
<dbReference type="SUPFAM" id="SSF53474">
    <property type="entry name" value="alpha/beta-Hydrolases"/>
    <property type="match status" value="1"/>
</dbReference>
<dbReference type="GO" id="GO:0015031">
    <property type="term" value="P:protein transport"/>
    <property type="evidence" value="ECO:0007669"/>
    <property type="project" value="UniProtKB-KW"/>
</dbReference>
<evidence type="ECO:0000256" key="3">
    <source>
        <dbReference type="ARBA" id="ARBA00006931"/>
    </source>
</evidence>
<dbReference type="AlphaFoldDB" id="A0A6G1G167"/>
<evidence type="ECO:0000256" key="1">
    <source>
        <dbReference type="ARBA" id="ARBA00003496"/>
    </source>
</evidence>
<comment type="function">
    <text evidence="1 12">Involved in inositol deacylation of GPI-anchored proteins which plays important roles in the quality control and ER-associated degradation of GPI-anchored proteins.</text>
</comment>
<evidence type="ECO:0000256" key="9">
    <source>
        <dbReference type="ARBA" id="ARBA00022927"/>
    </source>
</evidence>
<evidence type="ECO:0000313" key="17">
    <source>
        <dbReference type="RefSeq" id="XP_033533301.1"/>
    </source>
</evidence>
<dbReference type="PANTHER" id="PTHR15495">
    <property type="entry name" value="NEGATIVE REGULATOR OF VESICLE FORMATION-RELATED"/>
    <property type="match status" value="1"/>
</dbReference>
<evidence type="ECO:0000256" key="7">
    <source>
        <dbReference type="ARBA" id="ARBA00022801"/>
    </source>
</evidence>
<protein>
    <recommendedName>
        <fullName evidence="4 12">GPI inositol-deacylase</fullName>
        <ecNumber evidence="12">3.1.-.-</ecNumber>
    </recommendedName>
</protein>
<evidence type="ECO:0000256" key="6">
    <source>
        <dbReference type="ARBA" id="ARBA00022692"/>
    </source>
</evidence>
<keyword evidence="5 12" id="KW-0813">Transport</keyword>
<dbReference type="Pfam" id="PF25140">
    <property type="entry name" value="PGAP1_TMD"/>
    <property type="match status" value="1"/>
</dbReference>
<dbReference type="FunFam" id="3.40.50.1820:FF:000056">
    <property type="entry name" value="GPI inositol-deacylase"/>
    <property type="match status" value="1"/>
</dbReference>
<feature type="domain" description="GPI inositol-deacylase transmembrane" evidence="14">
    <location>
        <begin position="704"/>
        <end position="1033"/>
    </location>
</feature>
<dbReference type="OrthoDB" id="348976at2759"/>
<keyword evidence="8 12" id="KW-0256">Endoplasmic reticulum</keyword>
<accession>A0A6G1G167</accession>
<comment type="similarity">
    <text evidence="3 12">Belongs to the GPI inositol-deacylase family.</text>
</comment>
<evidence type="ECO:0000256" key="10">
    <source>
        <dbReference type="ARBA" id="ARBA00022989"/>
    </source>
</evidence>
<feature type="transmembrane region" description="Helical" evidence="12">
    <location>
        <begin position="925"/>
        <end position="948"/>
    </location>
</feature>
<keyword evidence="16" id="KW-1185">Reference proteome</keyword>
<sequence length="1063" mass="118096">MADTKTGLIGDTRKADKSTIIHPRTRARLRNPWAVSLVALLTLLSAIALLFAIVQSFLTKQLDPKGCSMSYMRPSFVHFSDFDTEHTRFATKYNLFLYREGEIDEDPRVKGVPVIFIPGNAGSYKQARSLASEAAYHFYNSIRPDDDAIKAGKAPLDFFSVDFNEDITAFHGQTLLDQAEYLNDAIAYILRLYHSPYRSIRDPNLPDPSSVILVGHSMGGIVARTMLSMSNYQANSINTIITLSAPHARPPVTFDGAVVRIYNELNDYWREAYSQKWANDNPLWHVTLISIAGGGLDTIVPSDYASVASIIPETHGFTVFSSTIPEVWTGMDHLCITWCDELRKAVVRALYDVVDVSRPVQTKPRAERMRVFKRWFLSGLEPIAEKTLQQKEAHTLLTLDDPSIALAAGDRSGSTLMDPTGHMKLQLLSVPRRSSAAGQQFKFLSTHRITDSQETKLHVLVCSVYSAHPGRAAAFFTSTFEFSKDPSPKTRLACKDAAADVIKLPASTVWSKQSFEKQEPFNYLQYNVEELGDVQFIAIVTRGGENEGRDEYLAEISRKEEAEIKVDTGLRELVLHGVSVKFPERRPLSVEVKIPALRSSLLAYKLSLTDQSCTGTQPELFRPLLRQYVTDVYESRFFVNVKDIDINLHGVAPYLPPSYMVHGTSNGLALQLWSDPTCGSPMEIRLQVDIQGSLGKLWMRYRTVFAAFPLVIVALVLWGQFSSYDETGIFMSFAESMNQSFRGSIPAFVLGLTVLTLALSTLALSTPSTPALSAASTSTVFGSPFLTAIFHPFLAATHNNLLGLSDPFFWFLVPLFALISAGLCILINYTLSLLTLVLSFIYAKFHYPRADDSRRSATSFAVTTTRQRLATTAVLLLLVSTAIPYQFAFLVLCIVQLATAVRAVRLARDTAARVEGEGNANFSNYAHSVLVLMIWILPINVPVLVVWIRNLAVQWMTPFASHHNILSVMPYILLVETLSTGRMVMRISSRLSLVTSALLFSLALFAAIYGVSFAYMLHHIVNLLCAWLALVHFAATDCSRQGVNRLFGTTLNVANGPVKERPQ</sequence>
<reference evidence="15 17" key="1">
    <citation type="submission" date="2020-01" db="EMBL/GenBank/DDBJ databases">
        <authorList>
            <consortium name="DOE Joint Genome Institute"/>
            <person name="Haridas S."/>
            <person name="Albert R."/>
            <person name="Binder M."/>
            <person name="Bloem J."/>
            <person name="Labutti K."/>
            <person name="Salamov A."/>
            <person name="Andreopoulos B."/>
            <person name="Baker S.E."/>
            <person name="Barry K."/>
            <person name="Bills G."/>
            <person name="Bluhm B.H."/>
            <person name="Cannon C."/>
            <person name="Castanera R."/>
            <person name="Culley D.E."/>
            <person name="Daum C."/>
            <person name="Ezra D."/>
            <person name="Gonzalez J.B."/>
            <person name="Henrissat B."/>
            <person name="Kuo A."/>
            <person name="Liang C."/>
            <person name="Lipzen A."/>
            <person name="Lutzoni F."/>
            <person name="Magnuson J."/>
            <person name="Mondo S."/>
            <person name="Nolan M."/>
            <person name="Ohm R."/>
            <person name="Pangilinan J."/>
            <person name="Park H.-J."/>
            <person name="Ramirez L."/>
            <person name="Alfaro M."/>
            <person name="Sun H."/>
            <person name="Tritt A."/>
            <person name="Yoshinaga Y."/>
            <person name="Zwiers L.-H."/>
            <person name="Turgeon B.G."/>
            <person name="Goodwin S.B."/>
            <person name="Spatafora J.W."/>
            <person name="Crous P.W."/>
            <person name="Grigoriev I.V."/>
        </authorList>
    </citation>
    <scope>NUCLEOTIDE SEQUENCE</scope>
    <source>
        <strain evidence="15 17">CBS 781.70</strain>
    </source>
</reference>
<dbReference type="Gene3D" id="3.40.50.1820">
    <property type="entry name" value="alpha/beta hydrolase"/>
    <property type="match status" value="1"/>
</dbReference>
<dbReference type="GeneID" id="54417049"/>
<keyword evidence="6 12" id="KW-0812">Transmembrane</keyword>
<dbReference type="InterPro" id="IPR056824">
    <property type="entry name" value="PGAP1_TMD"/>
</dbReference>
<dbReference type="InterPro" id="IPR012908">
    <property type="entry name" value="PGAP1-ab_dom-like"/>
</dbReference>
<keyword evidence="11 12" id="KW-0472">Membrane</keyword>
<feature type="transmembrane region" description="Helical" evidence="12">
    <location>
        <begin position="808"/>
        <end position="838"/>
    </location>
</feature>
<evidence type="ECO:0000256" key="8">
    <source>
        <dbReference type="ARBA" id="ARBA00022824"/>
    </source>
</evidence>
<organism evidence="15">
    <name type="scientific">Eremomyces bilateralis CBS 781.70</name>
    <dbReference type="NCBI Taxonomy" id="1392243"/>
    <lineage>
        <taxon>Eukaryota</taxon>
        <taxon>Fungi</taxon>
        <taxon>Dikarya</taxon>
        <taxon>Ascomycota</taxon>
        <taxon>Pezizomycotina</taxon>
        <taxon>Dothideomycetes</taxon>
        <taxon>Dothideomycetes incertae sedis</taxon>
        <taxon>Eremomycetales</taxon>
        <taxon>Eremomycetaceae</taxon>
        <taxon>Eremomyces</taxon>
    </lineage>
</organism>
<evidence type="ECO:0000256" key="12">
    <source>
        <dbReference type="RuleBase" id="RU365011"/>
    </source>
</evidence>
<feature type="transmembrane region" description="Helical" evidence="12">
    <location>
        <begin position="741"/>
        <end position="764"/>
    </location>
</feature>
<evidence type="ECO:0000256" key="11">
    <source>
        <dbReference type="ARBA" id="ARBA00023136"/>
    </source>
</evidence>
<reference evidence="17" key="3">
    <citation type="submission" date="2025-04" db="UniProtKB">
        <authorList>
            <consortium name="RefSeq"/>
        </authorList>
    </citation>
    <scope>IDENTIFICATION</scope>
    <source>
        <strain evidence="17">CBS 781.70</strain>
    </source>
</reference>
<dbReference type="Pfam" id="PF25141">
    <property type="entry name" value="PGAP1_2nd"/>
    <property type="match status" value="1"/>
</dbReference>
<dbReference type="RefSeq" id="XP_033533301.1">
    <property type="nucleotide sequence ID" value="XM_033676479.1"/>
</dbReference>
<dbReference type="EC" id="3.1.-.-" evidence="12"/>
<evidence type="ECO:0000313" key="15">
    <source>
        <dbReference type="EMBL" id="KAF1811670.1"/>
    </source>
</evidence>
<dbReference type="InterPro" id="IPR029058">
    <property type="entry name" value="AB_hydrolase_fold"/>
</dbReference>
<evidence type="ECO:0000259" key="14">
    <source>
        <dbReference type="Pfam" id="PF25140"/>
    </source>
</evidence>
<feature type="transmembrane region" description="Helical" evidence="12">
    <location>
        <begin position="703"/>
        <end position="721"/>
    </location>
</feature>
<dbReference type="PANTHER" id="PTHR15495:SF7">
    <property type="entry name" value="GPI INOSITOL-DEACYLASE"/>
    <property type="match status" value="1"/>
</dbReference>
<dbReference type="GO" id="GO:0050185">
    <property type="term" value="F:phosphatidylinositol deacylase activity"/>
    <property type="evidence" value="ECO:0007669"/>
    <property type="project" value="TreeGrafter"/>
</dbReference>
<evidence type="ECO:0000256" key="2">
    <source>
        <dbReference type="ARBA" id="ARBA00004477"/>
    </source>
</evidence>
<dbReference type="EMBL" id="ML975160">
    <property type="protein sequence ID" value="KAF1811670.1"/>
    <property type="molecule type" value="Genomic_DNA"/>
</dbReference>
<dbReference type="GO" id="GO:0005789">
    <property type="term" value="C:endoplasmic reticulum membrane"/>
    <property type="evidence" value="ECO:0007669"/>
    <property type="project" value="UniProtKB-SubCell"/>
</dbReference>
<dbReference type="GO" id="GO:0006888">
    <property type="term" value="P:endoplasmic reticulum to Golgi vesicle-mediated transport"/>
    <property type="evidence" value="ECO:0007669"/>
    <property type="project" value="TreeGrafter"/>
</dbReference>
<feature type="transmembrane region" description="Helical" evidence="12">
    <location>
        <begin position="1016"/>
        <end position="1035"/>
    </location>
</feature>
<dbReference type="Pfam" id="PF07819">
    <property type="entry name" value="PGAP1"/>
    <property type="match status" value="1"/>
</dbReference>
<name>A0A6G1G167_9PEZI</name>
<keyword evidence="10 12" id="KW-1133">Transmembrane helix</keyword>
<evidence type="ECO:0000313" key="16">
    <source>
        <dbReference type="Proteomes" id="UP000504638"/>
    </source>
</evidence>
<evidence type="ECO:0000256" key="5">
    <source>
        <dbReference type="ARBA" id="ARBA00022448"/>
    </source>
</evidence>
<comment type="subcellular location">
    <subcellularLocation>
        <location evidence="2">Endoplasmic reticulum membrane</location>
        <topology evidence="2">Multi-pass membrane protein</topology>
    </subcellularLocation>
</comment>
<dbReference type="Proteomes" id="UP000504638">
    <property type="component" value="Unplaced"/>
</dbReference>
<proteinExistence type="inferred from homology"/>
<feature type="transmembrane region" description="Helical" evidence="12">
    <location>
        <begin position="991"/>
        <end position="1010"/>
    </location>
</feature>
<gene>
    <name evidence="15 17" type="ORF">P152DRAFT_398654</name>
</gene>
<evidence type="ECO:0000256" key="4">
    <source>
        <dbReference type="ARBA" id="ARBA00015856"/>
    </source>
</evidence>
<feature type="transmembrane region" description="Helical" evidence="12">
    <location>
        <begin position="771"/>
        <end position="796"/>
    </location>
</feature>